<evidence type="ECO:0000313" key="5">
    <source>
        <dbReference type="WBParaSite" id="Pan_g2065.t1"/>
    </source>
</evidence>
<dbReference type="WBParaSite" id="Pan_g2065.t1">
    <property type="protein sequence ID" value="Pan_g2065.t1"/>
    <property type="gene ID" value="Pan_g2065"/>
</dbReference>
<sequence length="163" mass="18340">MSAINAVLVLLLVAAGCLASVRPRPGIGLPPCPRNEHYTGCFQDDYKCMNPTVQHRLSCVKSFQKCNCLPNFYRHGKVCVPANVCPRFNPAFKPVVLDTLESCKAGEYWYGCHREEKHCDGKKVVSEQCERGCFCEIGYVRSKTLGCVYPNQCPKNEQPIRKH</sequence>
<dbReference type="InterPro" id="IPR036084">
    <property type="entry name" value="Ser_inhib-like_sf"/>
</dbReference>
<keyword evidence="1" id="KW-0646">Protease inhibitor</keyword>
<proteinExistence type="predicted"/>
<reference evidence="5" key="2">
    <citation type="submission" date="2020-10" db="UniProtKB">
        <authorList>
            <consortium name="WormBaseParasite"/>
        </authorList>
    </citation>
    <scope>IDENTIFICATION</scope>
</reference>
<dbReference type="Pfam" id="PF01826">
    <property type="entry name" value="TIL"/>
    <property type="match status" value="1"/>
</dbReference>
<evidence type="ECO:0000313" key="4">
    <source>
        <dbReference type="Proteomes" id="UP000492821"/>
    </source>
</evidence>
<reference evidence="4" key="1">
    <citation type="journal article" date="2013" name="Genetics">
        <title>The draft genome and transcriptome of Panagrellus redivivus are shaped by the harsh demands of a free-living lifestyle.</title>
        <authorList>
            <person name="Srinivasan J."/>
            <person name="Dillman A.R."/>
            <person name="Macchietto M.G."/>
            <person name="Heikkinen L."/>
            <person name="Lakso M."/>
            <person name="Fracchia K.M."/>
            <person name="Antoshechkin I."/>
            <person name="Mortazavi A."/>
            <person name="Wong G."/>
            <person name="Sternberg P.W."/>
        </authorList>
    </citation>
    <scope>NUCLEOTIDE SEQUENCE [LARGE SCALE GENOMIC DNA]</scope>
    <source>
        <strain evidence="4">MT8872</strain>
    </source>
</reference>
<protein>
    <submittedName>
        <fullName evidence="5">TIL domain-containing protein</fullName>
    </submittedName>
</protein>
<evidence type="ECO:0000259" key="3">
    <source>
        <dbReference type="Pfam" id="PF01826"/>
    </source>
</evidence>
<feature type="signal peptide" evidence="2">
    <location>
        <begin position="1"/>
        <end position="19"/>
    </location>
</feature>
<keyword evidence="4" id="KW-1185">Reference proteome</keyword>
<dbReference type="SUPFAM" id="SSF57567">
    <property type="entry name" value="Serine protease inhibitors"/>
    <property type="match status" value="2"/>
</dbReference>
<name>A0A7E4VHX2_PANRE</name>
<dbReference type="GO" id="GO:0004867">
    <property type="term" value="F:serine-type endopeptidase inhibitor activity"/>
    <property type="evidence" value="ECO:0007669"/>
    <property type="project" value="UniProtKB-KW"/>
</dbReference>
<dbReference type="AlphaFoldDB" id="A0A7E4VHX2"/>
<feature type="chain" id="PRO_5028828425" evidence="2">
    <location>
        <begin position="20"/>
        <end position="163"/>
    </location>
</feature>
<dbReference type="InterPro" id="IPR002919">
    <property type="entry name" value="TIL_dom"/>
</dbReference>
<keyword evidence="1" id="KW-0722">Serine protease inhibitor</keyword>
<dbReference type="Proteomes" id="UP000492821">
    <property type="component" value="Unassembled WGS sequence"/>
</dbReference>
<keyword evidence="2" id="KW-0732">Signal</keyword>
<evidence type="ECO:0000256" key="2">
    <source>
        <dbReference type="SAM" id="SignalP"/>
    </source>
</evidence>
<organism evidence="4 5">
    <name type="scientific">Panagrellus redivivus</name>
    <name type="common">Microworm</name>
    <dbReference type="NCBI Taxonomy" id="6233"/>
    <lineage>
        <taxon>Eukaryota</taxon>
        <taxon>Metazoa</taxon>
        <taxon>Ecdysozoa</taxon>
        <taxon>Nematoda</taxon>
        <taxon>Chromadorea</taxon>
        <taxon>Rhabditida</taxon>
        <taxon>Tylenchina</taxon>
        <taxon>Panagrolaimomorpha</taxon>
        <taxon>Panagrolaimoidea</taxon>
        <taxon>Panagrolaimidae</taxon>
        <taxon>Panagrellus</taxon>
    </lineage>
</organism>
<evidence type="ECO:0000256" key="1">
    <source>
        <dbReference type="ARBA" id="ARBA00022900"/>
    </source>
</evidence>
<feature type="domain" description="TIL" evidence="3">
    <location>
        <begin position="103"/>
        <end position="153"/>
    </location>
</feature>
<accession>A0A7E4VHX2</accession>
<dbReference type="Gene3D" id="2.10.25.10">
    <property type="entry name" value="Laminin"/>
    <property type="match status" value="2"/>
</dbReference>